<dbReference type="GO" id="GO:0051262">
    <property type="term" value="P:protein tetramerization"/>
    <property type="evidence" value="ECO:0007669"/>
    <property type="project" value="InterPro"/>
</dbReference>
<dbReference type="Proteomes" id="UP000014400">
    <property type="component" value="Unassembled WGS sequence"/>
</dbReference>
<evidence type="ECO:0000256" key="1">
    <source>
        <dbReference type="ARBA" id="ARBA00009990"/>
    </source>
</evidence>
<evidence type="ECO:0000256" key="2">
    <source>
        <dbReference type="ARBA" id="ARBA00022448"/>
    </source>
</evidence>
<dbReference type="EMBL" id="ATCF01000035">
    <property type="protein sequence ID" value="EPD97609.1"/>
    <property type="molecule type" value="Genomic_DNA"/>
</dbReference>
<evidence type="ECO:0000313" key="9">
    <source>
        <dbReference type="Proteomes" id="UP000014400"/>
    </source>
</evidence>
<evidence type="ECO:0000313" key="8">
    <source>
        <dbReference type="EMBL" id="EPD97609.1"/>
    </source>
</evidence>
<dbReference type="InterPro" id="IPR035958">
    <property type="entry name" value="SecB-like_sf"/>
</dbReference>
<dbReference type="HAMAP" id="MF_00821">
    <property type="entry name" value="SecB"/>
    <property type="match status" value="1"/>
</dbReference>
<keyword evidence="9" id="KW-1185">Reference proteome</keyword>
<dbReference type="PATRIC" id="fig|1203554.3.peg.2314"/>
<dbReference type="PANTHER" id="PTHR36918">
    <property type="match status" value="1"/>
</dbReference>
<evidence type="ECO:0000256" key="5">
    <source>
        <dbReference type="ARBA" id="ARBA00023186"/>
    </source>
</evidence>
<evidence type="ECO:0000256" key="4">
    <source>
        <dbReference type="ARBA" id="ARBA00023010"/>
    </source>
</evidence>
<dbReference type="InterPro" id="IPR003708">
    <property type="entry name" value="SecB"/>
</dbReference>
<dbReference type="PANTHER" id="PTHR36918:SF1">
    <property type="entry name" value="PROTEIN-EXPORT PROTEIN SECB"/>
    <property type="match status" value="1"/>
</dbReference>
<dbReference type="GO" id="GO:0005737">
    <property type="term" value="C:cytoplasm"/>
    <property type="evidence" value="ECO:0007669"/>
    <property type="project" value="UniProtKB-SubCell"/>
</dbReference>
<dbReference type="RefSeq" id="WP_005429346.1">
    <property type="nucleotide sequence ID" value="NZ_KE150481.1"/>
</dbReference>
<comment type="subunit">
    <text evidence="6">Homotetramer, a dimer of dimers. One homotetramer interacts with 1 SecA dimer.</text>
</comment>
<keyword evidence="3 6" id="KW-0653">Protein transport</keyword>
<comment type="similarity">
    <text evidence="1 6">Belongs to the SecB family.</text>
</comment>
<protein>
    <recommendedName>
        <fullName evidence="6">Protein-export protein SecB</fullName>
    </recommendedName>
</protein>
<comment type="subcellular location">
    <subcellularLocation>
        <location evidence="6">Cytoplasm</location>
    </subcellularLocation>
</comment>
<dbReference type="NCBIfam" id="TIGR00809">
    <property type="entry name" value="secB"/>
    <property type="match status" value="1"/>
</dbReference>
<comment type="caution">
    <text evidence="8">The sequence shown here is derived from an EMBL/GenBank/DDBJ whole genome shotgun (WGS) entry which is preliminary data.</text>
</comment>
<feature type="compositionally biased region" description="Low complexity" evidence="7">
    <location>
        <begin position="1"/>
        <end position="19"/>
    </location>
</feature>
<dbReference type="GO" id="GO:0006457">
    <property type="term" value="P:protein folding"/>
    <property type="evidence" value="ECO:0007669"/>
    <property type="project" value="UniProtKB-UniRule"/>
</dbReference>
<proteinExistence type="inferred from homology"/>
<dbReference type="GO" id="GO:0015031">
    <property type="term" value="P:protein transport"/>
    <property type="evidence" value="ECO:0007669"/>
    <property type="project" value="UniProtKB-UniRule"/>
</dbReference>
<dbReference type="GO" id="GO:0051082">
    <property type="term" value="F:unfolded protein binding"/>
    <property type="evidence" value="ECO:0007669"/>
    <property type="project" value="InterPro"/>
</dbReference>
<keyword evidence="4 6" id="KW-0811">Translocation</keyword>
<organism evidence="8 9">
    <name type="scientific">Sutterella wadsworthensis HGA0223</name>
    <dbReference type="NCBI Taxonomy" id="1203554"/>
    <lineage>
        <taxon>Bacteria</taxon>
        <taxon>Pseudomonadati</taxon>
        <taxon>Pseudomonadota</taxon>
        <taxon>Betaproteobacteria</taxon>
        <taxon>Burkholderiales</taxon>
        <taxon>Sutterellaceae</taxon>
        <taxon>Sutterella</taxon>
    </lineage>
</organism>
<keyword evidence="2 6" id="KW-0813">Transport</keyword>
<dbReference type="Gene3D" id="3.10.420.10">
    <property type="entry name" value="SecB-like"/>
    <property type="match status" value="1"/>
</dbReference>
<evidence type="ECO:0000256" key="7">
    <source>
        <dbReference type="SAM" id="MobiDB-lite"/>
    </source>
</evidence>
<reference evidence="8 9" key="1">
    <citation type="submission" date="2013-04" db="EMBL/GenBank/DDBJ databases">
        <title>The Genome Sequence of Sutterella wadsworthensis HGA0223.</title>
        <authorList>
            <consortium name="The Broad Institute Genomics Platform"/>
            <person name="Earl A."/>
            <person name="Ward D."/>
            <person name="Feldgarden M."/>
            <person name="Gevers D."/>
            <person name="Schmidt T.M."/>
            <person name="Dover J."/>
            <person name="Dai D."/>
            <person name="Walker B."/>
            <person name="Young S."/>
            <person name="Zeng Q."/>
            <person name="Gargeya S."/>
            <person name="Fitzgerald M."/>
            <person name="Haas B."/>
            <person name="Abouelleil A."/>
            <person name="Allen A.W."/>
            <person name="Alvarado L."/>
            <person name="Arachchi H.M."/>
            <person name="Berlin A.M."/>
            <person name="Chapman S.B."/>
            <person name="Gainer-Dewar J."/>
            <person name="Goldberg J."/>
            <person name="Griggs A."/>
            <person name="Gujja S."/>
            <person name="Hansen M."/>
            <person name="Howarth C."/>
            <person name="Imamovic A."/>
            <person name="Ireland A."/>
            <person name="Larimer J."/>
            <person name="McCowan C."/>
            <person name="Murphy C."/>
            <person name="Pearson M."/>
            <person name="Poon T.W."/>
            <person name="Priest M."/>
            <person name="Roberts A."/>
            <person name="Saif S."/>
            <person name="Shea T."/>
            <person name="Sisk P."/>
            <person name="Sykes S."/>
            <person name="Wortman J."/>
            <person name="Nusbaum C."/>
            <person name="Birren B."/>
        </authorList>
    </citation>
    <scope>NUCLEOTIDE SEQUENCE [LARGE SCALE GENOMIC DNA]</scope>
    <source>
        <strain evidence="8 9">HGA0223</strain>
    </source>
</reference>
<dbReference type="eggNOG" id="COG1952">
    <property type="taxonomic scope" value="Bacteria"/>
</dbReference>
<dbReference type="NCBIfam" id="NF004394">
    <property type="entry name" value="PRK05751.1-5"/>
    <property type="match status" value="1"/>
</dbReference>
<evidence type="ECO:0000256" key="3">
    <source>
        <dbReference type="ARBA" id="ARBA00022927"/>
    </source>
</evidence>
<keyword evidence="5 6" id="KW-0143">Chaperone</keyword>
<comment type="function">
    <text evidence="6">One of the proteins required for the normal export of preproteins out of the cell cytoplasm. It is a molecular chaperone that binds to a subset of precursor proteins, maintaining them in a translocation-competent state. It also specifically binds to its receptor SecA.</text>
</comment>
<sequence length="180" mass="19926">MAENENVQNPEAQQPQAQPEQDDQPVFQLQRCYLKDASLEMPHAPDILLTPQESAPQVDIQFEVSQRLVQADLYDITVRGTITVKAPEDKVIILAEGRQSGIFSIHGIPAEPLQHVTNVLCPSMVYPYLRANLADLMTRAGVPPVHLPEVNFEVLYQQRLAQAQAEAHAAAEKQGDAAQN</sequence>
<feature type="region of interest" description="Disordered" evidence="7">
    <location>
        <begin position="1"/>
        <end position="25"/>
    </location>
</feature>
<dbReference type="AlphaFoldDB" id="S3CA84"/>
<dbReference type="Pfam" id="PF02556">
    <property type="entry name" value="SecB"/>
    <property type="match status" value="1"/>
</dbReference>
<keyword evidence="6" id="KW-0963">Cytoplasm</keyword>
<accession>S3CA84</accession>
<dbReference type="SUPFAM" id="SSF54611">
    <property type="entry name" value="SecB-like"/>
    <property type="match status" value="1"/>
</dbReference>
<gene>
    <name evidence="6" type="primary">secB</name>
    <name evidence="8" type="ORF">HMPREF1476_02230</name>
</gene>
<evidence type="ECO:0000256" key="6">
    <source>
        <dbReference type="HAMAP-Rule" id="MF_00821"/>
    </source>
</evidence>
<name>S3CA84_9BURK</name>
<dbReference type="STRING" id="1203554.HMPREF1476_02230"/>
<dbReference type="GeneID" id="64062400"/>
<dbReference type="PRINTS" id="PR01594">
    <property type="entry name" value="SECBCHAPRONE"/>
</dbReference>
<dbReference type="HOGENOM" id="CLU_111574_1_0_4"/>